<feature type="domain" description="TonB-dependent receptor-like beta-barrel" evidence="12">
    <location>
        <begin position="308"/>
        <end position="714"/>
    </location>
</feature>
<organism evidence="14 15">
    <name type="scientific">Neptunomonas phycophila</name>
    <dbReference type="NCBI Taxonomy" id="1572645"/>
    <lineage>
        <taxon>Bacteria</taxon>
        <taxon>Pseudomonadati</taxon>
        <taxon>Pseudomonadota</taxon>
        <taxon>Gammaproteobacteria</taxon>
        <taxon>Oceanospirillales</taxon>
        <taxon>Oceanospirillaceae</taxon>
        <taxon>Neptunomonas</taxon>
    </lineage>
</organism>
<keyword evidence="7 10" id="KW-0472">Membrane</keyword>
<evidence type="ECO:0000256" key="10">
    <source>
        <dbReference type="PROSITE-ProRule" id="PRU01360"/>
    </source>
</evidence>
<keyword evidence="8 14" id="KW-0675">Receptor</keyword>
<dbReference type="Pfam" id="PF07715">
    <property type="entry name" value="Plug"/>
    <property type="match status" value="1"/>
</dbReference>
<evidence type="ECO:0000259" key="13">
    <source>
        <dbReference type="Pfam" id="PF07715"/>
    </source>
</evidence>
<feature type="domain" description="TonB-dependent receptor plug" evidence="13">
    <location>
        <begin position="104"/>
        <end position="203"/>
    </location>
</feature>
<dbReference type="InterPro" id="IPR037066">
    <property type="entry name" value="Plug_dom_sf"/>
</dbReference>
<evidence type="ECO:0000256" key="9">
    <source>
        <dbReference type="ARBA" id="ARBA00023237"/>
    </source>
</evidence>
<keyword evidence="9 10" id="KW-0998">Cell outer membrane</keyword>
<comment type="caution">
    <text evidence="14">The sequence shown here is derived from an EMBL/GenBank/DDBJ whole genome shotgun (WGS) entry which is preliminary data.</text>
</comment>
<dbReference type="AlphaFoldDB" id="A0AAW7XH38"/>
<name>A0AAW7XH38_9GAMM</name>
<evidence type="ECO:0000256" key="4">
    <source>
        <dbReference type="ARBA" id="ARBA00022452"/>
    </source>
</evidence>
<dbReference type="SUPFAM" id="SSF56935">
    <property type="entry name" value="Porins"/>
    <property type="match status" value="1"/>
</dbReference>
<evidence type="ECO:0000259" key="12">
    <source>
        <dbReference type="Pfam" id="PF00593"/>
    </source>
</evidence>
<dbReference type="InterPro" id="IPR010105">
    <property type="entry name" value="TonB_sidphr_rcpt"/>
</dbReference>
<evidence type="ECO:0000256" key="5">
    <source>
        <dbReference type="ARBA" id="ARBA00022692"/>
    </source>
</evidence>
<protein>
    <submittedName>
        <fullName evidence="14">TonB-dependent siderophore receptor</fullName>
    </submittedName>
</protein>
<dbReference type="RefSeq" id="WP_303549765.1">
    <property type="nucleotide sequence ID" value="NZ_JAGDZI010000009.1"/>
</dbReference>
<evidence type="ECO:0000256" key="6">
    <source>
        <dbReference type="ARBA" id="ARBA00023077"/>
    </source>
</evidence>
<dbReference type="Gene3D" id="2.40.170.20">
    <property type="entry name" value="TonB-dependent receptor, beta-barrel domain"/>
    <property type="match status" value="1"/>
</dbReference>
<gene>
    <name evidence="14" type="ORF">Q4490_07880</name>
</gene>
<keyword evidence="6 11" id="KW-0798">TonB box</keyword>
<sequence length="746" mass="81892">MSNDFNKDEKTMLGAMTMKNTPLKLGHYSKPHRLPAYSVIMITALSFAPFSRHALAEAVETAPTIRLQTLTVEGNALYEMPASESTQGYSVDSATVGTKTPAALRDIPQSITVLTNDYIEDRGFINLDDAAKYTPGLRTLSNDSGRSSIFSRGYEYDEYNIDGLPAPMQSINGTLPSLSAFDRVEIMRGPSGLFNSTSELGGIINLVRKRPTYDTQGSLSASYGSWGRYNLEADVAGALNTSESVRGRLVASQTDNQNEIDQNTNDDQSFYGTLDIDLDESTLLSIGALHQTKSITPANGFPAYSDGTLIDWDRSTFLGSDWNDFDAETTDLFFDLTHQFDNGGYGRVAVRSSKRDTEYYYTYTGSAIDSDGNTRLSSTQRDYSQTTLSADASYSQPFSAMGQVNEFVVGTDYKNYDTDYRNGASSLGTININSFDSSDVAYTAPTYSTRVESEEQEIGLYGKVTLRPTERLALISGGRFSWYDLDNSTTTLSSGATTHSDYNDSAHFTPYAGVVFDLNEAHSLYASYSEVFKPQTDTDENGDMIDPREGQQIELGIKGSYLGGDINSRLSVFQLTDKNRSATPYDSDGNAITDYSEATGKTRVTGFEAEVSGSINNWDLLAGYSYMDTENLSGDDNSLFMLMPRHTLSLWSTYNLTHGQLNGLSLGAGVTGMSEFYLERAGTRLTAPGYAVVDAKVGYEVNDQLSLSLNINNLFDRKYYSRVGSVATFNFYGPSRNVMAGLTYQF</sequence>
<dbReference type="EMBL" id="JAUOPG010000004">
    <property type="protein sequence ID" value="MDO6453482.1"/>
    <property type="molecule type" value="Genomic_DNA"/>
</dbReference>
<evidence type="ECO:0000256" key="3">
    <source>
        <dbReference type="ARBA" id="ARBA00022448"/>
    </source>
</evidence>
<reference evidence="14" key="1">
    <citation type="submission" date="2023-07" db="EMBL/GenBank/DDBJ databases">
        <title>Genome content predicts the carbon catabolic preferences of heterotrophic bacteria.</title>
        <authorList>
            <person name="Gralka M."/>
        </authorList>
    </citation>
    <scope>NUCLEOTIDE SEQUENCE</scope>
    <source>
        <strain evidence="14">I2M16</strain>
    </source>
</reference>
<proteinExistence type="inferred from homology"/>
<dbReference type="InterPro" id="IPR012910">
    <property type="entry name" value="Plug_dom"/>
</dbReference>
<dbReference type="PANTHER" id="PTHR32552:SF74">
    <property type="entry name" value="HYDROXAMATE SIDEROPHORE RECEPTOR FHUE"/>
    <property type="match status" value="1"/>
</dbReference>
<evidence type="ECO:0000256" key="11">
    <source>
        <dbReference type="RuleBase" id="RU003357"/>
    </source>
</evidence>
<dbReference type="GO" id="GO:0009279">
    <property type="term" value="C:cell outer membrane"/>
    <property type="evidence" value="ECO:0007669"/>
    <property type="project" value="UniProtKB-SubCell"/>
</dbReference>
<keyword evidence="3 10" id="KW-0813">Transport</keyword>
<comment type="similarity">
    <text evidence="2 10 11">Belongs to the TonB-dependent receptor family.</text>
</comment>
<keyword evidence="4 10" id="KW-1134">Transmembrane beta strand</keyword>
<dbReference type="InterPro" id="IPR039426">
    <property type="entry name" value="TonB-dep_rcpt-like"/>
</dbReference>
<dbReference type="GO" id="GO:0015344">
    <property type="term" value="F:siderophore uptake transmembrane transporter activity"/>
    <property type="evidence" value="ECO:0007669"/>
    <property type="project" value="TreeGrafter"/>
</dbReference>
<evidence type="ECO:0000256" key="2">
    <source>
        <dbReference type="ARBA" id="ARBA00009810"/>
    </source>
</evidence>
<evidence type="ECO:0000256" key="1">
    <source>
        <dbReference type="ARBA" id="ARBA00004571"/>
    </source>
</evidence>
<dbReference type="GO" id="GO:0015891">
    <property type="term" value="P:siderophore transport"/>
    <property type="evidence" value="ECO:0007669"/>
    <property type="project" value="InterPro"/>
</dbReference>
<dbReference type="CDD" id="cd01347">
    <property type="entry name" value="ligand_gated_channel"/>
    <property type="match status" value="1"/>
</dbReference>
<dbReference type="GO" id="GO:0038023">
    <property type="term" value="F:signaling receptor activity"/>
    <property type="evidence" value="ECO:0007669"/>
    <property type="project" value="InterPro"/>
</dbReference>
<evidence type="ECO:0000256" key="8">
    <source>
        <dbReference type="ARBA" id="ARBA00023170"/>
    </source>
</evidence>
<evidence type="ECO:0000313" key="15">
    <source>
        <dbReference type="Proteomes" id="UP001169862"/>
    </source>
</evidence>
<dbReference type="Gene3D" id="2.170.130.10">
    <property type="entry name" value="TonB-dependent receptor, plug domain"/>
    <property type="match status" value="1"/>
</dbReference>
<comment type="subcellular location">
    <subcellularLocation>
        <location evidence="1 10">Cell outer membrane</location>
        <topology evidence="1 10">Multi-pass membrane protein</topology>
    </subcellularLocation>
</comment>
<accession>A0AAW7XH38</accession>
<dbReference type="InterPro" id="IPR000531">
    <property type="entry name" value="Beta-barrel_TonB"/>
</dbReference>
<evidence type="ECO:0000256" key="7">
    <source>
        <dbReference type="ARBA" id="ARBA00023136"/>
    </source>
</evidence>
<dbReference type="NCBIfam" id="TIGR01783">
    <property type="entry name" value="TonB-siderophor"/>
    <property type="match status" value="1"/>
</dbReference>
<dbReference type="Pfam" id="PF00593">
    <property type="entry name" value="TonB_dep_Rec_b-barrel"/>
    <property type="match status" value="1"/>
</dbReference>
<dbReference type="PROSITE" id="PS52016">
    <property type="entry name" value="TONB_DEPENDENT_REC_3"/>
    <property type="match status" value="1"/>
</dbReference>
<keyword evidence="5 10" id="KW-0812">Transmembrane</keyword>
<dbReference type="Proteomes" id="UP001169862">
    <property type="component" value="Unassembled WGS sequence"/>
</dbReference>
<dbReference type="InterPro" id="IPR036942">
    <property type="entry name" value="Beta-barrel_TonB_sf"/>
</dbReference>
<evidence type="ECO:0000313" key="14">
    <source>
        <dbReference type="EMBL" id="MDO6453482.1"/>
    </source>
</evidence>
<dbReference type="PANTHER" id="PTHR32552">
    <property type="entry name" value="FERRICHROME IRON RECEPTOR-RELATED"/>
    <property type="match status" value="1"/>
</dbReference>